<dbReference type="InterPro" id="IPR032710">
    <property type="entry name" value="NTF2-like_dom_sf"/>
</dbReference>
<evidence type="ECO:0000313" key="2">
    <source>
        <dbReference type="Proteomes" id="UP000295313"/>
    </source>
</evidence>
<gene>
    <name evidence="1" type="ORF">B0I22_0247</name>
</gene>
<name>A0A4R8IHY4_9FLAO</name>
<proteinExistence type="predicted"/>
<dbReference type="Proteomes" id="UP000295313">
    <property type="component" value="Unassembled WGS sequence"/>
</dbReference>
<sequence>MKNKFIIILTVFCLLTACGQKKIEQNKPIKTKKKQIMDLNKITNQTVKKAIEALQENDKTNWYSYFTKDAVFTDDGNQLNLKSFFDNAFNHKEKFLSIDKVENEGKNLEGNFFAGQWGTFRTYFNFHINEEGKIERLDIGQAK</sequence>
<dbReference type="AlphaFoldDB" id="A0A4R8IHY4"/>
<keyword evidence="2" id="KW-1185">Reference proteome</keyword>
<accession>A0A4R8IHY4</accession>
<comment type="caution">
    <text evidence="1">The sequence shown here is derived from an EMBL/GenBank/DDBJ whole genome shotgun (WGS) entry which is preliminary data.</text>
</comment>
<dbReference type="SUPFAM" id="SSF54427">
    <property type="entry name" value="NTF2-like"/>
    <property type="match status" value="1"/>
</dbReference>
<dbReference type="OrthoDB" id="4762924at2"/>
<evidence type="ECO:0000313" key="1">
    <source>
        <dbReference type="EMBL" id="TDX86139.1"/>
    </source>
</evidence>
<organism evidence="1 2">
    <name type="scientific">Epilithonimonas xixisoli</name>
    <dbReference type="NCBI Taxonomy" id="1476462"/>
    <lineage>
        <taxon>Bacteria</taxon>
        <taxon>Pseudomonadati</taxon>
        <taxon>Bacteroidota</taxon>
        <taxon>Flavobacteriia</taxon>
        <taxon>Flavobacteriales</taxon>
        <taxon>Weeksellaceae</taxon>
        <taxon>Chryseobacterium group</taxon>
        <taxon>Epilithonimonas</taxon>
    </lineage>
</organism>
<protein>
    <recommendedName>
        <fullName evidence="3">SnoaL-like protein</fullName>
    </recommendedName>
</protein>
<evidence type="ECO:0008006" key="3">
    <source>
        <dbReference type="Google" id="ProtNLM"/>
    </source>
</evidence>
<reference evidence="1 2" key="1">
    <citation type="submission" date="2019-03" db="EMBL/GenBank/DDBJ databases">
        <title>Genomic Encyclopedia of Type Strains, Phase III (KMG-III): the genomes of soil and plant-associated and newly described type strains.</title>
        <authorList>
            <person name="Whitman W."/>
        </authorList>
    </citation>
    <scope>NUCLEOTIDE SEQUENCE [LARGE SCALE GENOMIC DNA]</scope>
    <source>
        <strain evidence="1 2">CGMCC 1.12802</strain>
    </source>
</reference>
<dbReference type="Gene3D" id="3.10.450.50">
    <property type="match status" value="1"/>
</dbReference>
<dbReference type="PROSITE" id="PS51257">
    <property type="entry name" value="PROKAR_LIPOPROTEIN"/>
    <property type="match status" value="1"/>
</dbReference>
<dbReference type="EMBL" id="SOEO01000001">
    <property type="protein sequence ID" value="TDX86139.1"/>
    <property type="molecule type" value="Genomic_DNA"/>
</dbReference>